<dbReference type="EMBL" id="BPMT01000037">
    <property type="protein sequence ID" value="GIZ95242.1"/>
    <property type="molecule type" value="Genomic_DNA"/>
</dbReference>
<evidence type="ECO:0000313" key="5">
    <source>
        <dbReference type="Proteomes" id="UP000887228"/>
    </source>
</evidence>
<evidence type="ECO:0000313" key="3">
    <source>
        <dbReference type="EMBL" id="GIZ95242.1"/>
    </source>
</evidence>
<proteinExistence type="predicted"/>
<evidence type="ECO:0000313" key="4">
    <source>
        <dbReference type="Proteomes" id="UP000887212"/>
    </source>
</evidence>
<dbReference type="Proteomes" id="UP000887228">
    <property type="component" value="Unassembled WGS sequence"/>
</dbReference>
<feature type="coiled-coil region" evidence="1">
    <location>
        <begin position="205"/>
        <end position="279"/>
    </location>
</feature>
<organism evidence="2 4">
    <name type="scientific">Aquipseudomonas alcaligenes</name>
    <name type="common">Pseudomonas alcaligenes</name>
    <dbReference type="NCBI Taxonomy" id="43263"/>
    <lineage>
        <taxon>Bacteria</taxon>
        <taxon>Pseudomonadati</taxon>
        <taxon>Pseudomonadota</taxon>
        <taxon>Gammaproteobacteria</taxon>
        <taxon>Pseudomonadales</taxon>
        <taxon>Pseudomonadaceae</taxon>
        <taxon>Aquipseudomonas</taxon>
    </lineage>
</organism>
<protein>
    <submittedName>
        <fullName evidence="2">Uncharacterized protein</fullName>
    </submittedName>
</protein>
<sequence length="371" mass="41646">MHAIKHWLPLSTFALLAGCLDSNIDTVREARFDMEPSFTIGQALDSRPLCQSNSWDEVQDNKNRTVVEYRCEIKGAHEYFEKQFVRLSEKLNSRFYTKESGVEAEIKSAQDAVTSGEEDIVGYQEAVTESESTQASDRVVELRSAIAALQSGNPADLANAQLPSGYTLSAALDQYEFFKQKAEQEMDRNDPSSVEYYSNNVNNAEAELKATIADALARMQEELQRETESDQQYAQEMTEQTSQGLQDAKNSLEEARERLKTLQSTRDEALAEVAAQREAAMAKLKGYTDVETVHEIYQWTVSKDQAVYLSYVGIEINYANGEQEDRSDPNGTSRYLRVVLNDAVDSYEKYVSGGLPGSSIKHDPQLAQLLY</sequence>
<dbReference type="EMBL" id="BPMS01000038">
    <property type="protein sequence ID" value="GIZ90869.1"/>
    <property type="molecule type" value="Genomic_DNA"/>
</dbReference>
<dbReference type="Proteomes" id="UP000887212">
    <property type="component" value="Unassembled WGS sequence"/>
</dbReference>
<reference evidence="2 5" key="1">
    <citation type="submission" date="2021-07" db="EMBL/GenBank/DDBJ databases">
        <title>Whole genome sequencing of carbapenem-resistant Pseudomonas spp. isolated in Japan.</title>
        <authorList>
            <person name="Suzuki M."/>
            <person name="Maehana S."/>
            <person name="Kitasato H."/>
        </authorList>
    </citation>
    <scope>NUCLEOTIDE SEQUENCE</scope>
    <source>
        <strain evidence="2">KAM435</strain>
        <strain evidence="3 5">KAM436</strain>
    </source>
</reference>
<dbReference type="RefSeq" id="WP_203792091.1">
    <property type="nucleotide sequence ID" value="NZ_AP024354.1"/>
</dbReference>
<dbReference type="AlphaFoldDB" id="A0AA37FQR9"/>
<comment type="caution">
    <text evidence="2">The sequence shown here is derived from an EMBL/GenBank/DDBJ whole genome shotgun (WGS) entry which is preliminary data.</text>
</comment>
<accession>A0AA37FQR9</accession>
<dbReference type="PROSITE" id="PS51257">
    <property type="entry name" value="PROKAR_LIPOPROTEIN"/>
    <property type="match status" value="1"/>
</dbReference>
<evidence type="ECO:0000313" key="2">
    <source>
        <dbReference type="EMBL" id="GIZ90869.1"/>
    </source>
</evidence>
<evidence type="ECO:0000256" key="1">
    <source>
        <dbReference type="SAM" id="Coils"/>
    </source>
</evidence>
<name>A0AA37FQR9_AQUAC</name>
<keyword evidence="1" id="KW-0175">Coiled coil</keyword>
<gene>
    <name evidence="2" type="ORF">KAM435_41960</name>
    <name evidence="3" type="ORF">KAM436_42100</name>
</gene>